<sequence>MHFYATLTDQEHLLDYLGEPAQVTLRPWPVLASPPVTLSRDVARATERVMIVSHALGPPVPIRAGDPPMEEPSRSGVFNRLNWERLKPRANERLVDSNASPVLLWTPATHNADGLGSGSIGSQADSMKAISDDYERWVNRVMNWVRRRGTPVWGLKAEATRPDLDVRRTDVTTLHALPDALAKLEAGTPGH</sequence>
<evidence type="ECO:0000313" key="2">
    <source>
        <dbReference type="Proteomes" id="UP000321571"/>
    </source>
</evidence>
<dbReference type="AlphaFoldDB" id="A0A5C8NM56"/>
<protein>
    <submittedName>
        <fullName evidence="1">Uncharacterized protein</fullName>
    </submittedName>
</protein>
<comment type="caution">
    <text evidence="1">The sequence shown here is derived from an EMBL/GenBank/DDBJ whole genome shotgun (WGS) entry which is preliminary data.</text>
</comment>
<gene>
    <name evidence="1" type="ORF">FHP06_09035</name>
</gene>
<name>A0A5C8NM56_9ACTN</name>
<accession>A0A5C8NM56</accession>
<dbReference type="Proteomes" id="UP000321571">
    <property type="component" value="Unassembled WGS sequence"/>
</dbReference>
<dbReference type="EMBL" id="VDUX01000003">
    <property type="protein sequence ID" value="TXL61553.1"/>
    <property type="molecule type" value="Genomic_DNA"/>
</dbReference>
<dbReference type="RefSeq" id="WP_147685930.1">
    <property type="nucleotide sequence ID" value="NZ_VDUX01000003.1"/>
</dbReference>
<proteinExistence type="predicted"/>
<organism evidence="1 2">
    <name type="scientific">Aeromicrobium terrae</name>
    <dbReference type="NCBI Taxonomy" id="2498846"/>
    <lineage>
        <taxon>Bacteria</taxon>
        <taxon>Bacillati</taxon>
        <taxon>Actinomycetota</taxon>
        <taxon>Actinomycetes</taxon>
        <taxon>Propionibacteriales</taxon>
        <taxon>Nocardioidaceae</taxon>
        <taxon>Aeromicrobium</taxon>
    </lineage>
</organism>
<dbReference type="OrthoDB" id="4939775at2"/>
<keyword evidence="2" id="KW-1185">Reference proteome</keyword>
<reference evidence="1 2" key="1">
    <citation type="submission" date="2019-06" db="EMBL/GenBank/DDBJ databases">
        <title>Aeromicrobium sp. nov., isolated from a maize field.</title>
        <authorList>
            <person name="Lin S.-Y."/>
            <person name="Tsai C.-F."/>
            <person name="Young C.-C."/>
        </authorList>
    </citation>
    <scope>NUCLEOTIDE SEQUENCE [LARGE SCALE GENOMIC DNA]</scope>
    <source>
        <strain evidence="1 2">CC-CFT486</strain>
    </source>
</reference>
<evidence type="ECO:0000313" key="1">
    <source>
        <dbReference type="EMBL" id="TXL61553.1"/>
    </source>
</evidence>